<name>A0ABC8CXQ7_CLOBO</name>
<keyword evidence="1" id="KW-0238">DNA-binding</keyword>
<accession>A0ABC8CXQ7</accession>
<proteinExistence type="predicted"/>
<dbReference type="RefSeq" id="WP_159034823.1">
    <property type="nucleotide sequence ID" value="NZ_CP027777.1"/>
</dbReference>
<organism evidence="3 4">
    <name type="scientific">Clostridium botulinum</name>
    <dbReference type="NCBI Taxonomy" id="1491"/>
    <lineage>
        <taxon>Bacteria</taxon>
        <taxon>Bacillati</taxon>
        <taxon>Bacillota</taxon>
        <taxon>Clostridia</taxon>
        <taxon>Eubacteriales</taxon>
        <taxon>Clostridiaceae</taxon>
        <taxon>Clostridium</taxon>
    </lineage>
</organism>
<dbReference type="EMBL" id="CP027777">
    <property type="protein sequence ID" value="AVQ38564.1"/>
    <property type="molecule type" value="Genomic_DNA"/>
</dbReference>
<gene>
    <name evidence="3" type="ORF">C7M56_07670</name>
</gene>
<dbReference type="Pfam" id="PF01381">
    <property type="entry name" value="HTH_3"/>
    <property type="match status" value="1"/>
</dbReference>
<dbReference type="PANTHER" id="PTHR46558:SF11">
    <property type="entry name" value="HTH-TYPE TRANSCRIPTIONAL REGULATOR XRE"/>
    <property type="match status" value="1"/>
</dbReference>
<evidence type="ECO:0000259" key="2">
    <source>
        <dbReference type="PROSITE" id="PS50943"/>
    </source>
</evidence>
<dbReference type="AlphaFoldDB" id="A0ABC8CXQ7"/>
<dbReference type="InterPro" id="IPR010982">
    <property type="entry name" value="Lambda_DNA-bd_dom_sf"/>
</dbReference>
<dbReference type="CDD" id="cd00093">
    <property type="entry name" value="HTH_XRE"/>
    <property type="match status" value="1"/>
</dbReference>
<protein>
    <submittedName>
        <fullName evidence="3">Transcriptional regulator</fullName>
    </submittedName>
</protein>
<evidence type="ECO:0000313" key="4">
    <source>
        <dbReference type="Proteomes" id="UP000240615"/>
    </source>
</evidence>
<dbReference type="PROSITE" id="PS50943">
    <property type="entry name" value="HTH_CROC1"/>
    <property type="match status" value="1"/>
</dbReference>
<evidence type="ECO:0000313" key="3">
    <source>
        <dbReference type="EMBL" id="AVQ38564.1"/>
    </source>
</evidence>
<dbReference type="InterPro" id="IPR011990">
    <property type="entry name" value="TPR-like_helical_dom_sf"/>
</dbReference>
<feature type="domain" description="HTH cro/C1-type" evidence="2">
    <location>
        <begin position="10"/>
        <end position="64"/>
    </location>
</feature>
<dbReference type="SUPFAM" id="SSF48452">
    <property type="entry name" value="TPR-like"/>
    <property type="match status" value="1"/>
</dbReference>
<dbReference type="Gene3D" id="1.10.260.40">
    <property type="entry name" value="lambda repressor-like DNA-binding domains"/>
    <property type="match status" value="1"/>
</dbReference>
<dbReference type="PANTHER" id="PTHR46558">
    <property type="entry name" value="TRACRIPTIONAL REGULATORY PROTEIN-RELATED-RELATED"/>
    <property type="match status" value="1"/>
</dbReference>
<evidence type="ECO:0000256" key="1">
    <source>
        <dbReference type="ARBA" id="ARBA00023125"/>
    </source>
</evidence>
<dbReference type="InterPro" id="IPR001387">
    <property type="entry name" value="Cro/C1-type_HTH"/>
</dbReference>
<sequence length="370" mass="43064">MEKLLIGEVIYRLRKEKAITQEQLASFVGVSTAAVSKWESGTSYPDITLLPVIATFFNVTIDTLLNFKIELSDEEVMDIFNECEKLFSNSELHKAIDKSKKYIINYTSSYYLKLRIGFLFTMYSWKSTEEEKGMDMIKYSIELYEDIAKNCTKIELVEQALFQLGALYPSIGEEDKAVEALNKINKSKVNPDMLLANIYMEKNELKKARKIMQSNLYKSISDITTACFGLANSYMKDEKDLYMVEKYYNLAIDIKKVFSTDGKPILGLPMEYLNYAQMYLKFKDGEKALGMLHKMVEDIKKHDINEPENFSSLWCFNEIPKSKRTITMNLYENMFKIFEAPEFDLIRENEEFIGIMNDLKNLEKKSLMEK</sequence>
<reference evidence="3 4" key="1">
    <citation type="submission" date="2018-01" db="EMBL/GenBank/DDBJ databases">
        <title>Genetic Diversity of Clostridium botulinum in seafood.</title>
        <authorList>
            <person name="Athira V."/>
            <person name="Arun Jyothi P.V."/>
            <person name="Lalitha K.V."/>
            <person name="Joseph T.C."/>
        </authorList>
    </citation>
    <scope>NUCLEOTIDE SEQUENCE [LARGE SCALE GENOMIC DNA]</scope>
    <source>
        <strain evidence="3 4">Mfbjulcb8</strain>
    </source>
</reference>
<dbReference type="Proteomes" id="UP000240615">
    <property type="component" value="Chromosome"/>
</dbReference>
<dbReference type="GO" id="GO:0003677">
    <property type="term" value="F:DNA binding"/>
    <property type="evidence" value="ECO:0007669"/>
    <property type="project" value="UniProtKB-KW"/>
</dbReference>
<dbReference type="SMART" id="SM00530">
    <property type="entry name" value="HTH_XRE"/>
    <property type="match status" value="1"/>
</dbReference>
<dbReference type="Gene3D" id="1.25.40.10">
    <property type="entry name" value="Tetratricopeptide repeat domain"/>
    <property type="match status" value="1"/>
</dbReference>
<dbReference type="SUPFAM" id="SSF47413">
    <property type="entry name" value="lambda repressor-like DNA-binding domains"/>
    <property type="match status" value="1"/>
</dbReference>